<feature type="domain" description="NADP-dependent oxidoreductase" evidence="7">
    <location>
        <begin position="16"/>
        <end position="258"/>
    </location>
</feature>
<proteinExistence type="inferred from homology"/>
<dbReference type="InterPro" id="IPR018170">
    <property type="entry name" value="Aldo/ket_reductase_CS"/>
</dbReference>
<feature type="active site" description="Proton donor" evidence="4">
    <location>
        <position position="50"/>
    </location>
</feature>
<dbReference type="GO" id="GO:0051596">
    <property type="term" value="P:methylglyoxal catabolic process"/>
    <property type="evidence" value="ECO:0007669"/>
    <property type="project" value="TreeGrafter"/>
</dbReference>
<dbReference type="SUPFAM" id="SSF51430">
    <property type="entry name" value="NAD(P)-linked oxidoreductase"/>
    <property type="match status" value="1"/>
</dbReference>
<dbReference type="InterPro" id="IPR036812">
    <property type="entry name" value="NAD(P)_OxRdtase_dom_sf"/>
</dbReference>
<dbReference type="GO" id="GO:1990002">
    <property type="term" value="F:methylglyoxal reductase (NADPH) (acetol producing) activity"/>
    <property type="evidence" value="ECO:0007669"/>
    <property type="project" value="TreeGrafter"/>
</dbReference>
<dbReference type="EMBL" id="JADHEI010000033">
    <property type="protein sequence ID" value="MBF2735269.1"/>
    <property type="molecule type" value="Genomic_DNA"/>
</dbReference>
<keyword evidence="3" id="KW-0560">Oxidoreductase</keyword>
<protein>
    <submittedName>
        <fullName evidence="8">Aldo/keto reductase</fullName>
    </submittedName>
</protein>
<name>A0A930UET9_9GAMM</name>
<evidence type="ECO:0000256" key="5">
    <source>
        <dbReference type="PIRSR" id="PIRSR000097-2"/>
    </source>
</evidence>
<dbReference type="PANTHER" id="PTHR43827">
    <property type="entry name" value="2,5-DIKETO-D-GLUCONIC ACID REDUCTASE"/>
    <property type="match status" value="1"/>
</dbReference>
<dbReference type="Proteomes" id="UP000604381">
    <property type="component" value="Unassembled WGS sequence"/>
</dbReference>
<evidence type="ECO:0000256" key="3">
    <source>
        <dbReference type="ARBA" id="ARBA00023002"/>
    </source>
</evidence>
<evidence type="ECO:0000313" key="8">
    <source>
        <dbReference type="EMBL" id="MBF2735269.1"/>
    </source>
</evidence>
<gene>
    <name evidence="8" type="ORF">ISN26_04185</name>
</gene>
<accession>A0A930UET9</accession>
<keyword evidence="2" id="KW-0521">NADP</keyword>
<evidence type="ECO:0000256" key="1">
    <source>
        <dbReference type="ARBA" id="ARBA00007905"/>
    </source>
</evidence>
<dbReference type="PIRSF" id="PIRSF000097">
    <property type="entry name" value="AKR"/>
    <property type="match status" value="1"/>
</dbReference>
<feature type="binding site" evidence="5">
    <location>
        <position position="108"/>
    </location>
    <ligand>
        <name>substrate</name>
    </ligand>
</feature>
<comment type="caution">
    <text evidence="8">The sequence shown here is derived from an EMBL/GenBank/DDBJ whole genome shotgun (WGS) entry which is preliminary data.</text>
</comment>
<evidence type="ECO:0000256" key="4">
    <source>
        <dbReference type="PIRSR" id="PIRSR000097-1"/>
    </source>
</evidence>
<evidence type="ECO:0000313" key="9">
    <source>
        <dbReference type="Proteomes" id="UP000604381"/>
    </source>
</evidence>
<dbReference type="InterPro" id="IPR020471">
    <property type="entry name" value="AKR"/>
</dbReference>
<dbReference type="Pfam" id="PF00248">
    <property type="entry name" value="Aldo_ket_red"/>
    <property type="match status" value="1"/>
</dbReference>
<feature type="site" description="Lowers pKa of active site Tyr" evidence="6">
    <location>
        <position position="75"/>
    </location>
</feature>
<evidence type="ECO:0000256" key="6">
    <source>
        <dbReference type="PIRSR" id="PIRSR000097-3"/>
    </source>
</evidence>
<dbReference type="Gene3D" id="3.20.20.100">
    <property type="entry name" value="NADP-dependent oxidoreductase domain"/>
    <property type="match status" value="1"/>
</dbReference>
<sequence>MAEENEAEKPKMPIPELGFGTYGLEGDAAIQATLDALELGYRHIDTADIYNNEVEIGKAIVDSGIPREDIFITTKIWPSNYAESKFPEALESALHYLQTSYVDLLLLHWPPEASEYKSVFELLCAARDYRRQTRYIGVSNFDNQTLKQAVKQTDSIDCHQIELHPYYDRSALIQVSESYGMKINAYCALAGGKVIDDPIIQEIAIQTESSPAAVALRWMIDRGYSVSTTSSKRFHLQENLTYRDIKLSDKQRKRIDKMARPNGSVLD</sequence>
<comment type="similarity">
    <text evidence="1">Belongs to the aldo/keto reductase family.</text>
</comment>
<evidence type="ECO:0000256" key="2">
    <source>
        <dbReference type="ARBA" id="ARBA00022857"/>
    </source>
</evidence>
<dbReference type="PANTHER" id="PTHR43827:SF3">
    <property type="entry name" value="NADP-DEPENDENT OXIDOREDUCTASE DOMAIN-CONTAINING PROTEIN"/>
    <property type="match status" value="1"/>
</dbReference>
<evidence type="ECO:0000259" key="7">
    <source>
        <dbReference type="Pfam" id="PF00248"/>
    </source>
</evidence>
<organism evidence="8 9">
    <name type="scientific">Candidatus Amphirhobacter heronislandensis</name>
    <dbReference type="NCBI Taxonomy" id="1732024"/>
    <lineage>
        <taxon>Bacteria</taxon>
        <taxon>Pseudomonadati</taxon>
        <taxon>Pseudomonadota</taxon>
        <taxon>Gammaproteobacteria</taxon>
        <taxon>Candidatus Tethybacterales</taxon>
        <taxon>Candidatus Tethybacteraceae</taxon>
        <taxon>Candidatus Amphirhobacter</taxon>
    </lineage>
</organism>
<dbReference type="PRINTS" id="PR00069">
    <property type="entry name" value="ALDKETRDTASE"/>
</dbReference>
<reference evidence="8" key="1">
    <citation type="submission" date="2020-10" db="EMBL/GenBank/DDBJ databases">
        <title>An improved Amphimedon queenslandica hologenome assembly reveals how three proteobacterial symbionts can extend the metabolic phenotypic of their marine sponge host.</title>
        <authorList>
            <person name="Degnan B."/>
            <person name="Degnan S."/>
            <person name="Xiang X."/>
        </authorList>
    </citation>
    <scope>NUCLEOTIDE SEQUENCE</scope>
    <source>
        <strain evidence="8">AqS2</strain>
    </source>
</reference>
<dbReference type="InterPro" id="IPR023210">
    <property type="entry name" value="NADP_OxRdtase_dom"/>
</dbReference>
<dbReference type="AlphaFoldDB" id="A0A930UET9"/>
<keyword evidence="9" id="KW-1185">Reference proteome</keyword>
<dbReference type="PROSITE" id="PS00798">
    <property type="entry name" value="ALDOKETO_REDUCTASE_1"/>
    <property type="match status" value="1"/>
</dbReference>